<evidence type="ECO:0000313" key="2">
    <source>
        <dbReference type="Proteomes" id="UP001140949"/>
    </source>
</evidence>
<gene>
    <name evidence="1" type="ORF">M6B38_169580</name>
</gene>
<proteinExistence type="predicted"/>
<organism evidence="1 2">
    <name type="scientific">Iris pallida</name>
    <name type="common">Sweet iris</name>
    <dbReference type="NCBI Taxonomy" id="29817"/>
    <lineage>
        <taxon>Eukaryota</taxon>
        <taxon>Viridiplantae</taxon>
        <taxon>Streptophyta</taxon>
        <taxon>Embryophyta</taxon>
        <taxon>Tracheophyta</taxon>
        <taxon>Spermatophyta</taxon>
        <taxon>Magnoliopsida</taxon>
        <taxon>Liliopsida</taxon>
        <taxon>Asparagales</taxon>
        <taxon>Iridaceae</taxon>
        <taxon>Iridoideae</taxon>
        <taxon>Irideae</taxon>
        <taxon>Iris</taxon>
    </lineage>
</organism>
<accession>A0AAX6EVG6</accession>
<reference evidence="1" key="2">
    <citation type="submission" date="2023-04" db="EMBL/GenBank/DDBJ databases">
        <authorList>
            <person name="Bruccoleri R.E."/>
            <person name="Oakeley E.J."/>
            <person name="Faust A.-M."/>
            <person name="Dessus-Babus S."/>
            <person name="Altorfer M."/>
            <person name="Burckhardt D."/>
            <person name="Oertli M."/>
            <person name="Naumann U."/>
            <person name="Petersen F."/>
            <person name="Wong J."/>
        </authorList>
    </citation>
    <scope>NUCLEOTIDE SEQUENCE</scope>
    <source>
        <strain evidence="1">GSM-AAB239-AS_SAM_17_03QT</strain>
        <tissue evidence="1">Leaf</tissue>
    </source>
</reference>
<protein>
    <submittedName>
        <fullName evidence="1">Uncharacterized protein</fullName>
    </submittedName>
</protein>
<comment type="caution">
    <text evidence="1">The sequence shown here is derived from an EMBL/GenBank/DDBJ whole genome shotgun (WGS) entry which is preliminary data.</text>
</comment>
<keyword evidence="2" id="KW-1185">Reference proteome</keyword>
<evidence type="ECO:0000313" key="1">
    <source>
        <dbReference type="EMBL" id="KAJ6807859.1"/>
    </source>
</evidence>
<dbReference type="AlphaFoldDB" id="A0AAX6EVG6"/>
<dbReference type="Proteomes" id="UP001140949">
    <property type="component" value="Unassembled WGS sequence"/>
</dbReference>
<dbReference type="EMBL" id="JANAVB010033815">
    <property type="protein sequence ID" value="KAJ6807859.1"/>
    <property type="molecule type" value="Genomic_DNA"/>
</dbReference>
<name>A0AAX6EVG6_IRIPA</name>
<sequence length="146" mass="15901">MMVAFLRYLVDIQRHHDEVLRQHIGDVQVVAHEHSRGGSCLDPFAAFQPPQGGMISRQKCLLEDSSSEVPATLTMRVLAVPGPKCPQHQTAFVFCHFCSKSGHIQSVVVQTASVWSVGVQIVRYPGALRVGGYNSGTSNTICSLPT</sequence>
<reference evidence="1" key="1">
    <citation type="journal article" date="2023" name="GigaByte">
        <title>Genome assembly of the bearded iris, Iris pallida Lam.</title>
        <authorList>
            <person name="Bruccoleri R.E."/>
            <person name="Oakeley E.J."/>
            <person name="Faust A.M.E."/>
            <person name="Altorfer M."/>
            <person name="Dessus-Babus S."/>
            <person name="Burckhardt D."/>
            <person name="Oertli M."/>
            <person name="Naumann U."/>
            <person name="Petersen F."/>
            <person name="Wong J."/>
        </authorList>
    </citation>
    <scope>NUCLEOTIDE SEQUENCE</scope>
    <source>
        <strain evidence="1">GSM-AAB239-AS_SAM_17_03QT</strain>
    </source>
</reference>